<dbReference type="GO" id="GO:0005886">
    <property type="term" value="C:plasma membrane"/>
    <property type="evidence" value="ECO:0007669"/>
    <property type="project" value="TreeGrafter"/>
</dbReference>
<comment type="subcellular location">
    <subcellularLocation>
        <location evidence="1">Membrane</location>
        <topology evidence="1">Multi-pass membrane protein</topology>
    </subcellularLocation>
</comment>
<dbReference type="GO" id="GO:0000324">
    <property type="term" value="C:fungal-type vacuole"/>
    <property type="evidence" value="ECO:0007669"/>
    <property type="project" value="TreeGrafter"/>
</dbReference>
<reference evidence="6" key="1">
    <citation type="submission" date="2019-07" db="EMBL/GenBank/DDBJ databases">
        <title>Hyphodiscus hymeniophilus genome sequencing and assembly.</title>
        <authorList>
            <person name="Kramer G."/>
            <person name="Nodwell J."/>
        </authorList>
    </citation>
    <scope>NUCLEOTIDE SEQUENCE</scope>
    <source>
        <strain evidence="6">ATCC 34498</strain>
    </source>
</reference>
<gene>
    <name evidence="6" type="ORF">D0Z07_1504</name>
</gene>
<proteinExistence type="predicted"/>
<sequence length="296" mass="32929">MTPHASGALLTHCHAYVPGLDTAYGYIPSFAAGIVHCVLFGTAFLVQAFRGFKYRRWTCYCLFIGSLVECLGWAGRTWNAKCPYNKTAFLTQISTLVIAPIFFAAALYLILARLIVRRGPQFSLLKPKAYLWLFCSCDFVSLLIQAAGGGLASAEANTNKSTKPGTHFIVAGILFQLLSMTAFSACFAFFLYRSRHIHTPRNEKLVIGSMTLALVCVYIRSAYRTVELFQGWTGFLISHERFFVALDAAMMAVAAWSLNILDPAVLLNEDDKEVFLNREVETGRSSATEVEEQREK</sequence>
<keyword evidence="2 5" id="KW-0812">Transmembrane</keyword>
<feature type="transmembrane region" description="Helical" evidence="5">
    <location>
        <begin position="130"/>
        <end position="148"/>
    </location>
</feature>
<feature type="transmembrane region" description="Helical" evidence="5">
    <location>
        <begin position="57"/>
        <end position="75"/>
    </location>
</feature>
<keyword evidence="4 5" id="KW-0472">Membrane</keyword>
<evidence type="ECO:0000256" key="2">
    <source>
        <dbReference type="ARBA" id="ARBA00022692"/>
    </source>
</evidence>
<evidence type="ECO:0000256" key="4">
    <source>
        <dbReference type="ARBA" id="ARBA00023136"/>
    </source>
</evidence>
<dbReference type="EMBL" id="VNKQ01000004">
    <property type="protein sequence ID" value="KAG0651242.1"/>
    <property type="molecule type" value="Genomic_DNA"/>
</dbReference>
<feature type="transmembrane region" description="Helical" evidence="5">
    <location>
        <begin position="168"/>
        <end position="192"/>
    </location>
</feature>
<feature type="transmembrane region" description="Helical" evidence="5">
    <location>
        <begin position="204"/>
        <end position="223"/>
    </location>
</feature>
<dbReference type="Proteomes" id="UP000785200">
    <property type="component" value="Unassembled WGS sequence"/>
</dbReference>
<feature type="transmembrane region" description="Helical" evidence="5">
    <location>
        <begin position="87"/>
        <end position="110"/>
    </location>
</feature>
<dbReference type="Pfam" id="PF04479">
    <property type="entry name" value="RTA1"/>
    <property type="match status" value="1"/>
</dbReference>
<dbReference type="InterPro" id="IPR007568">
    <property type="entry name" value="RTA1"/>
</dbReference>
<evidence type="ECO:0000313" key="7">
    <source>
        <dbReference type="Proteomes" id="UP000785200"/>
    </source>
</evidence>
<feature type="transmembrane region" description="Helical" evidence="5">
    <location>
        <begin position="243"/>
        <end position="261"/>
    </location>
</feature>
<evidence type="ECO:0000256" key="5">
    <source>
        <dbReference type="SAM" id="Phobius"/>
    </source>
</evidence>
<protein>
    <submittedName>
        <fullName evidence="6">Sphingoid long-chain base transporter RSB1</fullName>
    </submittedName>
</protein>
<dbReference type="OrthoDB" id="1844152at2759"/>
<accession>A0A9P6VNF7</accession>
<feature type="transmembrane region" description="Helical" evidence="5">
    <location>
        <begin position="26"/>
        <end position="45"/>
    </location>
</feature>
<dbReference type="PANTHER" id="PTHR31465:SF11">
    <property type="entry name" value="DOMAIN PROTEIN, PUTATIVE (AFU_ORTHOLOGUE AFUA_3G10770)-RELATED"/>
    <property type="match status" value="1"/>
</dbReference>
<comment type="caution">
    <text evidence="6">The sequence shown here is derived from an EMBL/GenBank/DDBJ whole genome shotgun (WGS) entry which is preliminary data.</text>
</comment>
<dbReference type="AlphaFoldDB" id="A0A9P6VNF7"/>
<evidence type="ECO:0000313" key="6">
    <source>
        <dbReference type="EMBL" id="KAG0651242.1"/>
    </source>
</evidence>
<organism evidence="6 7">
    <name type="scientific">Hyphodiscus hymeniophilus</name>
    <dbReference type="NCBI Taxonomy" id="353542"/>
    <lineage>
        <taxon>Eukaryota</taxon>
        <taxon>Fungi</taxon>
        <taxon>Dikarya</taxon>
        <taxon>Ascomycota</taxon>
        <taxon>Pezizomycotina</taxon>
        <taxon>Leotiomycetes</taxon>
        <taxon>Helotiales</taxon>
        <taxon>Hyphodiscaceae</taxon>
        <taxon>Hyphodiscus</taxon>
    </lineage>
</organism>
<evidence type="ECO:0000256" key="3">
    <source>
        <dbReference type="ARBA" id="ARBA00022989"/>
    </source>
</evidence>
<keyword evidence="3 5" id="KW-1133">Transmembrane helix</keyword>
<evidence type="ECO:0000256" key="1">
    <source>
        <dbReference type="ARBA" id="ARBA00004141"/>
    </source>
</evidence>
<keyword evidence="7" id="KW-1185">Reference proteome</keyword>
<dbReference type="PANTHER" id="PTHR31465">
    <property type="entry name" value="PROTEIN RTA1-RELATED"/>
    <property type="match status" value="1"/>
</dbReference>
<name>A0A9P6VNF7_9HELO</name>